<dbReference type="GO" id="GO:0016020">
    <property type="term" value="C:membrane"/>
    <property type="evidence" value="ECO:0007669"/>
    <property type="project" value="UniProtKB-SubCell"/>
</dbReference>
<proteinExistence type="predicted"/>
<dbReference type="Pfam" id="PF00916">
    <property type="entry name" value="Sulfate_transp"/>
    <property type="match status" value="1"/>
</dbReference>
<feature type="transmembrane region" description="Helical" evidence="5">
    <location>
        <begin position="76"/>
        <end position="95"/>
    </location>
</feature>
<dbReference type="InterPro" id="IPR002645">
    <property type="entry name" value="STAS_dom"/>
</dbReference>
<dbReference type="CDD" id="cd07042">
    <property type="entry name" value="STAS_SulP_like_sulfate_transporter"/>
    <property type="match status" value="1"/>
</dbReference>
<reference evidence="7 8" key="1">
    <citation type="submission" date="2019-09" db="EMBL/GenBank/DDBJ databases">
        <title>Isolation and complete genome sequencing of Methylocystis species.</title>
        <authorList>
            <person name="Rumah B.L."/>
            <person name="Stead C.E."/>
            <person name="Stevens B.C."/>
            <person name="Minton N.P."/>
            <person name="Grosse-Honebrink A."/>
            <person name="Zhang Y."/>
        </authorList>
    </citation>
    <scope>NUCLEOTIDE SEQUENCE [LARGE SCALE GENOMIC DNA]</scope>
    <source>
        <strain evidence="7 8">BRCS2</strain>
    </source>
</reference>
<accession>A0A6B8M6Y4</accession>
<dbReference type="RefSeq" id="WP_154419795.1">
    <property type="nucleotide sequence ID" value="NZ_CP044331.1"/>
</dbReference>
<sequence length="595" mass="63781">MTEAAFSTSPPSLNWLKSKRFQNFRKDLVAGATVAAISLPQSMAYALIAGVDPRFGLYTAIVFTAVAGIFGSSNHLVNGPTGAVSLVTFSALAFIDPDAKLDAYEAMFLLAVMVGIVQITIAVTRLGDVTRYISESVVTGFISGAAFLTIIGQIANALGVKAQGTGHQHVLYRLYLTLTQPGPFNYKAIVISGSAILFAIYGRKLIRKVGLPQIEMLLAVILLSAAAYFVGWSQFAPGAKPAVPLIEAIPAALPGLHVPSIKLEWLVDMSSSAVSIGILGLLEALAIAKAVAHSSRQQLDYNRQCLAEGIGNLVGGFFRCMPGAGSLSRTAINYSAGAVTRFSGVFTAAIVAFAVLMLGPLAAYIPKAVLAGLLIVAASRLIDVERIRYTATASRADAILLVTTALAAVFIEVEFAILIGSTVSIIWYILRASQLKVQELIVSPEQVVRARIASDPPTSDVLIYDIEGEFFFGAAPDLDKYLRTAADEAVRRKAHFIVLRLKRVRNPDAVALETLDIFLKEARRDGLTILLAGVRPDLHDALERIGIAKRHGEGLIFREEEKDYSATLSAVRKAYDLATAQLADRDAKTPVYYLV</sequence>
<dbReference type="PROSITE" id="PS50801">
    <property type="entry name" value="STAS"/>
    <property type="match status" value="1"/>
</dbReference>
<evidence type="ECO:0000256" key="5">
    <source>
        <dbReference type="SAM" id="Phobius"/>
    </source>
</evidence>
<keyword evidence="8" id="KW-1185">Reference proteome</keyword>
<evidence type="ECO:0000256" key="3">
    <source>
        <dbReference type="ARBA" id="ARBA00022989"/>
    </source>
</evidence>
<feature type="transmembrane region" description="Helical" evidence="5">
    <location>
        <begin position="338"/>
        <end position="358"/>
    </location>
</feature>
<dbReference type="InterPro" id="IPR001902">
    <property type="entry name" value="SLC26A/SulP_fam"/>
</dbReference>
<dbReference type="Gene3D" id="3.30.750.24">
    <property type="entry name" value="STAS domain"/>
    <property type="match status" value="1"/>
</dbReference>
<feature type="transmembrane region" description="Helical" evidence="5">
    <location>
        <begin position="28"/>
        <end position="49"/>
    </location>
</feature>
<feature type="transmembrane region" description="Helical" evidence="5">
    <location>
        <begin position="398"/>
        <end position="430"/>
    </location>
</feature>
<gene>
    <name evidence="7" type="ORF">F7D14_07940</name>
</gene>
<dbReference type="Pfam" id="PF01740">
    <property type="entry name" value="STAS"/>
    <property type="match status" value="1"/>
</dbReference>
<protein>
    <submittedName>
        <fullName evidence="7">SulP family inorganic anion transporter</fullName>
    </submittedName>
</protein>
<feature type="transmembrane region" description="Helical" evidence="5">
    <location>
        <begin position="184"/>
        <end position="202"/>
    </location>
</feature>
<evidence type="ECO:0000256" key="2">
    <source>
        <dbReference type="ARBA" id="ARBA00022692"/>
    </source>
</evidence>
<feature type="transmembrane region" description="Helical" evidence="5">
    <location>
        <begin position="107"/>
        <end position="124"/>
    </location>
</feature>
<evidence type="ECO:0000256" key="1">
    <source>
        <dbReference type="ARBA" id="ARBA00004141"/>
    </source>
</evidence>
<comment type="subcellular location">
    <subcellularLocation>
        <location evidence="1">Membrane</location>
        <topology evidence="1">Multi-pass membrane protein</topology>
    </subcellularLocation>
</comment>
<feature type="transmembrane region" description="Helical" evidence="5">
    <location>
        <begin position="136"/>
        <end position="155"/>
    </location>
</feature>
<dbReference type="SUPFAM" id="SSF52091">
    <property type="entry name" value="SpoIIaa-like"/>
    <property type="match status" value="1"/>
</dbReference>
<keyword evidence="2 5" id="KW-0812">Transmembrane</keyword>
<evidence type="ECO:0000313" key="7">
    <source>
        <dbReference type="EMBL" id="QGM97409.1"/>
    </source>
</evidence>
<dbReference type="GO" id="GO:0055085">
    <property type="term" value="P:transmembrane transport"/>
    <property type="evidence" value="ECO:0007669"/>
    <property type="project" value="InterPro"/>
</dbReference>
<evidence type="ECO:0000313" key="8">
    <source>
        <dbReference type="Proteomes" id="UP000422569"/>
    </source>
</evidence>
<dbReference type="InterPro" id="IPR011547">
    <property type="entry name" value="SLC26A/SulP_dom"/>
</dbReference>
<dbReference type="Proteomes" id="UP000422569">
    <property type="component" value="Chromosome"/>
</dbReference>
<feature type="transmembrane region" description="Helical" evidence="5">
    <location>
        <begin position="55"/>
        <end position="71"/>
    </location>
</feature>
<feature type="transmembrane region" description="Helical" evidence="5">
    <location>
        <begin position="214"/>
        <end position="235"/>
    </location>
</feature>
<feature type="transmembrane region" description="Helical" evidence="5">
    <location>
        <begin position="273"/>
        <end position="292"/>
    </location>
</feature>
<dbReference type="KEGG" id="mpar:F7D14_07940"/>
<feature type="domain" description="STAS" evidence="6">
    <location>
        <begin position="460"/>
        <end position="574"/>
    </location>
</feature>
<dbReference type="PANTHER" id="PTHR11814">
    <property type="entry name" value="SULFATE TRANSPORTER"/>
    <property type="match status" value="1"/>
</dbReference>
<evidence type="ECO:0000256" key="4">
    <source>
        <dbReference type="ARBA" id="ARBA00023136"/>
    </source>
</evidence>
<evidence type="ECO:0000259" key="6">
    <source>
        <dbReference type="PROSITE" id="PS50801"/>
    </source>
</evidence>
<name>A0A6B8M6Y4_9HYPH</name>
<dbReference type="AlphaFoldDB" id="A0A6B8M6Y4"/>
<dbReference type="InterPro" id="IPR036513">
    <property type="entry name" value="STAS_dom_sf"/>
</dbReference>
<keyword evidence="3 5" id="KW-1133">Transmembrane helix</keyword>
<keyword evidence="4 5" id="KW-0472">Membrane</keyword>
<dbReference type="EMBL" id="CP044331">
    <property type="protein sequence ID" value="QGM97409.1"/>
    <property type="molecule type" value="Genomic_DNA"/>
</dbReference>
<organism evidence="7 8">
    <name type="scientific">Methylocystis parvus</name>
    <dbReference type="NCBI Taxonomy" id="134"/>
    <lineage>
        <taxon>Bacteria</taxon>
        <taxon>Pseudomonadati</taxon>
        <taxon>Pseudomonadota</taxon>
        <taxon>Alphaproteobacteria</taxon>
        <taxon>Hyphomicrobiales</taxon>
        <taxon>Methylocystaceae</taxon>
        <taxon>Methylocystis</taxon>
    </lineage>
</organism>